<proteinExistence type="inferred from homology"/>
<dbReference type="GO" id="GO:0005737">
    <property type="term" value="C:cytoplasm"/>
    <property type="evidence" value="ECO:0007669"/>
    <property type="project" value="UniProtKB-ARBA"/>
</dbReference>
<evidence type="ECO:0000256" key="5">
    <source>
        <dbReference type="ARBA" id="ARBA00023274"/>
    </source>
</evidence>
<dbReference type="InterPro" id="IPR023842">
    <property type="entry name" value="Bacillithiol_biosynth_BshB1"/>
</dbReference>
<feature type="coiled-coil region" evidence="8">
    <location>
        <begin position="87"/>
        <end position="117"/>
    </location>
</feature>
<dbReference type="Proteomes" id="UP000677054">
    <property type="component" value="Unassembled WGS sequence"/>
</dbReference>
<dbReference type="Pfam" id="PF02585">
    <property type="entry name" value="PIG-L"/>
    <property type="match status" value="1"/>
</dbReference>
<protein>
    <recommendedName>
        <fullName evidence="6">Small ribosomal subunit protein bS16m</fullName>
        <ecNumber evidence="3">3.5.1.89</ecNumber>
    </recommendedName>
    <alternativeName>
        <fullName evidence="7">28S ribosomal protein S16, mitochondrial</fullName>
    </alternativeName>
</protein>
<dbReference type="Pfam" id="PF00886">
    <property type="entry name" value="Ribosomal_S16"/>
    <property type="match status" value="1"/>
</dbReference>
<organism evidence="9">
    <name type="scientific">Darwinula stevensoni</name>
    <dbReference type="NCBI Taxonomy" id="69355"/>
    <lineage>
        <taxon>Eukaryota</taxon>
        <taxon>Metazoa</taxon>
        <taxon>Ecdysozoa</taxon>
        <taxon>Arthropoda</taxon>
        <taxon>Crustacea</taxon>
        <taxon>Oligostraca</taxon>
        <taxon>Ostracoda</taxon>
        <taxon>Podocopa</taxon>
        <taxon>Podocopida</taxon>
        <taxon>Darwinulocopina</taxon>
        <taxon>Darwinuloidea</taxon>
        <taxon>Darwinulidae</taxon>
        <taxon>Darwinula</taxon>
    </lineage>
</organism>
<dbReference type="GO" id="GO:1990904">
    <property type="term" value="C:ribonucleoprotein complex"/>
    <property type="evidence" value="ECO:0007669"/>
    <property type="project" value="UniProtKB-KW"/>
</dbReference>
<dbReference type="InterPro" id="IPR024078">
    <property type="entry name" value="LmbE-like_dom_sf"/>
</dbReference>
<dbReference type="Gene3D" id="3.40.50.10320">
    <property type="entry name" value="LmbE-like"/>
    <property type="match status" value="1"/>
</dbReference>
<dbReference type="GO" id="GO:0003735">
    <property type="term" value="F:structural constituent of ribosome"/>
    <property type="evidence" value="ECO:0007669"/>
    <property type="project" value="InterPro"/>
</dbReference>
<keyword evidence="4" id="KW-0689">Ribosomal protein</keyword>
<evidence type="ECO:0000313" key="9">
    <source>
        <dbReference type="EMBL" id="CAD7254540.1"/>
    </source>
</evidence>
<evidence type="ECO:0000256" key="2">
    <source>
        <dbReference type="ARBA" id="ARBA00006668"/>
    </source>
</evidence>
<dbReference type="EMBL" id="LR909843">
    <property type="protein sequence ID" value="CAD7254540.1"/>
    <property type="molecule type" value="Genomic_DNA"/>
</dbReference>
<dbReference type="NCBIfam" id="TIGR00002">
    <property type="entry name" value="S16"/>
    <property type="match status" value="1"/>
</dbReference>
<reference evidence="9" key="1">
    <citation type="submission" date="2020-11" db="EMBL/GenBank/DDBJ databases">
        <authorList>
            <person name="Tran Van P."/>
        </authorList>
    </citation>
    <scope>NUCLEOTIDE SEQUENCE</scope>
</reference>
<sequence>SRARRNGKFIEKIGTYNPITIPATIDIDVDQALKWLENGAQPTDTCKKILSYKGVLYKKHLKGGVAKGAFDEQEMEKKFNDWVEAKEKIANEKIASLEQKKQDFKNAQIEAAKKANAEKILSQQTSEESAHPDDVELGCGATVAKYTNKGMSVGILDLTQGELGTRGNEFTRKQEAEKAAEILKVKIRYNLKFKDGFFIDDKEHQLKIIQKIREFQPDIVLANAINDRHPDHPKAGKLISTACFLSGLTKIDTNQKAWRPKHVFHYIQWDNLKPDFVIDISEYIDIKLKACLAYSTQFYNPQSSEPDTPITSKNFEESIVYRAKDLGRLIGTNA</sequence>
<dbReference type="NCBIfam" id="TIGR04001">
    <property type="entry name" value="thiol_BshB1"/>
    <property type="match status" value="1"/>
</dbReference>
<dbReference type="GO" id="GO:0000225">
    <property type="term" value="F:N-acetylglucosaminylphosphatidylinositol deacetylase activity"/>
    <property type="evidence" value="ECO:0007669"/>
    <property type="project" value="UniProtKB-EC"/>
</dbReference>
<keyword evidence="8" id="KW-0175">Coiled coil</keyword>
<dbReference type="InterPro" id="IPR023803">
    <property type="entry name" value="Ribosomal_bS16_dom_sf"/>
</dbReference>
<comment type="similarity">
    <text evidence="2">Belongs to the bacterial ribosomal protein bS16 family.</text>
</comment>
<dbReference type="AlphaFoldDB" id="A0A7R9AI15"/>
<dbReference type="SUPFAM" id="SSF102588">
    <property type="entry name" value="LmbE-like"/>
    <property type="match status" value="1"/>
</dbReference>
<dbReference type="PANTHER" id="PTHR12993">
    <property type="entry name" value="N-ACETYLGLUCOSAMINYL-PHOSPHATIDYLINOSITOL DE-N-ACETYLASE-RELATED"/>
    <property type="match status" value="1"/>
</dbReference>
<evidence type="ECO:0000313" key="10">
    <source>
        <dbReference type="Proteomes" id="UP000677054"/>
    </source>
</evidence>
<feature type="non-terminal residue" evidence="9">
    <location>
        <position position="334"/>
    </location>
</feature>
<dbReference type="InterPro" id="IPR000307">
    <property type="entry name" value="Ribosomal_bS16"/>
</dbReference>
<dbReference type="GO" id="GO:0071793">
    <property type="term" value="P:bacillithiol biosynthetic process"/>
    <property type="evidence" value="ECO:0007669"/>
    <property type="project" value="InterPro"/>
</dbReference>
<dbReference type="Gene3D" id="3.30.1320.10">
    <property type="match status" value="1"/>
</dbReference>
<dbReference type="EC" id="3.5.1.89" evidence="3"/>
<evidence type="ECO:0000256" key="1">
    <source>
        <dbReference type="ARBA" id="ARBA00006066"/>
    </source>
</evidence>
<dbReference type="SUPFAM" id="SSF54565">
    <property type="entry name" value="Ribosomal protein S16"/>
    <property type="match status" value="1"/>
</dbReference>
<gene>
    <name evidence="9" type="ORF">DSTB1V02_LOCUS14286</name>
</gene>
<name>A0A7R9AI15_9CRUS</name>
<accession>A0A7R9AI15</accession>
<evidence type="ECO:0000256" key="3">
    <source>
        <dbReference type="ARBA" id="ARBA00012176"/>
    </source>
</evidence>
<dbReference type="PANTHER" id="PTHR12993:SF30">
    <property type="entry name" value="N-ACETYL-ALPHA-D-GLUCOSAMINYL L-MALATE DEACETYLASE 1"/>
    <property type="match status" value="1"/>
</dbReference>
<evidence type="ECO:0000256" key="6">
    <source>
        <dbReference type="ARBA" id="ARBA00035263"/>
    </source>
</evidence>
<evidence type="ECO:0000256" key="4">
    <source>
        <dbReference type="ARBA" id="ARBA00022980"/>
    </source>
</evidence>
<dbReference type="GO" id="GO:0005840">
    <property type="term" value="C:ribosome"/>
    <property type="evidence" value="ECO:0007669"/>
    <property type="project" value="UniProtKB-KW"/>
</dbReference>
<evidence type="ECO:0000256" key="7">
    <source>
        <dbReference type="ARBA" id="ARBA00035438"/>
    </source>
</evidence>
<dbReference type="EMBL" id="CAJPEV010010325">
    <property type="protein sequence ID" value="CAG0905960.1"/>
    <property type="molecule type" value="Genomic_DNA"/>
</dbReference>
<dbReference type="InterPro" id="IPR003737">
    <property type="entry name" value="GlcNAc_PI_deacetylase-related"/>
</dbReference>
<keyword evidence="5" id="KW-0687">Ribonucleoprotein</keyword>
<keyword evidence="10" id="KW-1185">Reference proteome</keyword>
<dbReference type="GO" id="GO:0006412">
    <property type="term" value="P:translation"/>
    <property type="evidence" value="ECO:0007669"/>
    <property type="project" value="InterPro"/>
</dbReference>
<dbReference type="OrthoDB" id="10262639at2759"/>
<comment type="similarity">
    <text evidence="1">Belongs to the PIGL family.</text>
</comment>
<feature type="non-terminal residue" evidence="9">
    <location>
        <position position="1"/>
    </location>
</feature>
<evidence type="ECO:0000256" key="8">
    <source>
        <dbReference type="SAM" id="Coils"/>
    </source>
</evidence>